<evidence type="ECO:0000313" key="7">
    <source>
        <dbReference type="EMBL" id="NDP47710.1"/>
    </source>
</evidence>
<sequence length="323" mass="35697">MRTVLIRTVTIWQREWLAIAFAGLVALPGAAQADAALEWLNRAAVTAKQLNFSGVYVYHHGEHIDVQRVLHRVDASGEQEKVEVMDGTPRLFLRVNSDVYCHLPDGKNVRLERNSSRRFFPALLPNQPESLLDYYDAKLGGTERVAGRSCQILTLAPRDGYRYTTTLWLDKRTGLPLKSRVVNNNGGVVSMFVFSEIQIGKAPDALLFRNDLTGKRVINAGVDMPVDVGWSIKPPPGYERVQAAVRSLPGKKSPVTHLVYSDGLSVFSMFVEQADPQVERLHGLSAEGAIGIYVREVDGYTVTTLGEVPNLALIETGNSAKKK</sequence>
<dbReference type="InterPro" id="IPR033434">
    <property type="entry name" value="MucB/RseB_N"/>
</dbReference>
<dbReference type="Pfam" id="PF03888">
    <property type="entry name" value="MucB_RseB"/>
    <property type="match status" value="1"/>
</dbReference>
<evidence type="ECO:0000256" key="2">
    <source>
        <dbReference type="ARBA" id="ARBA00008150"/>
    </source>
</evidence>
<keyword evidence="4" id="KW-0574">Periplasm</keyword>
<dbReference type="Gene3D" id="3.30.200.100">
    <property type="entry name" value="MucB/RseB, C-terminal domain"/>
    <property type="match status" value="1"/>
</dbReference>
<comment type="similarity">
    <text evidence="2">Belongs to the RseB family.</text>
</comment>
<dbReference type="CDD" id="cd16327">
    <property type="entry name" value="RseB"/>
    <property type="match status" value="1"/>
</dbReference>
<evidence type="ECO:0000259" key="5">
    <source>
        <dbReference type="Pfam" id="PF03888"/>
    </source>
</evidence>
<dbReference type="InterPro" id="IPR038484">
    <property type="entry name" value="MucB/RseB_C_sf"/>
</dbReference>
<dbReference type="PIRSF" id="PIRSF005427">
    <property type="entry name" value="RseB"/>
    <property type="match status" value="1"/>
</dbReference>
<dbReference type="GO" id="GO:0045152">
    <property type="term" value="F:antisigma factor binding"/>
    <property type="evidence" value="ECO:0007669"/>
    <property type="project" value="TreeGrafter"/>
</dbReference>
<comment type="caution">
    <text evidence="7">The sequence shown here is derived from an EMBL/GenBank/DDBJ whole genome shotgun (WGS) entry which is preliminary data.</text>
</comment>
<dbReference type="EMBL" id="JAAFGW010000050">
    <property type="protein sequence ID" value="NDP47710.1"/>
    <property type="molecule type" value="Genomic_DNA"/>
</dbReference>
<protein>
    <submittedName>
        <fullName evidence="7">Transcriptional regulator</fullName>
    </submittedName>
</protein>
<evidence type="ECO:0000256" key="1">
    <source>
        <dbReference type="ARBA" id="ARBA00004418"/>
    </source>
</evidence>
<dbReference type="PANTHER" id="PTHR38782:SF1">
    <property type="entry name" value="SIGMA-E FACTOR REGULATORY PROTEIN RSEB"/>
    <property type="match status" value="1"/>
</dbReference>
<dbReference type="InterPro" id="IPR005588">
    <property type="entry name" value="MucB_RseB"/>
</dbReference>
<feature type="domain" description="MucB/RseB N-terminal" evidence="5">
    <location>
        <begin position="36"/>
        <end position="204"/>
    </location>
</feature>
<dbReference type="PANTHER" id="PTHR38782">
    <property type="match status" value="1"/>
</dbReference>
<dbReference type="InterPro" id="IPR029046">
    <property type="entry name" value="LolA/LolB/LppX"/>
</dbReference>
<dbReference type="InterPro" id="IPR033436">
    <property type="entry name" value="MucB/RseB_C"/>
</dbReference>
<evidence type="ECO:0000313" key="8">
    <source>
        <dbReference type="Proteomes" id="UP000483432"/>
    </source>
</evidence>
<reference evidence="7 8" key="1">
    <citation type="submission" date="2019-09" db="EMBL/GenBank/DDBJ databases">
        <title>H2 Metabolism Revealed by Metagenomic Analysis in Subglacial Sediment of East Antarctica.</title>
        <authorList>
            <person name="Yang Z."/>
            <person name="Zhang Y."/>
            <person name="Lv Y."/>
            <person name="Yan W."/>
            <person name="Xiao X."/>
            <person name="Sun B."/>
            <person name="Ma H."/>
        </authorList>
    </citation>
    <scope>NUCLEOTIDE SEQUENCE [LARGE SCALE GENOMIC DNA]</scope>
    <source>
        <strain evidence="7">Bin2_2</strain>
    </source>
</reference>
<proteinExistence type="inferred from homology"/>
<dbReference type="Gene3D" id="2.50.20.10">
    <property type="entry name" value="Lipoprotein localisation LolA/LolB/LppX"/>
    <property type="match status" value="1"/>
</dbReference>
<evidence type="ECO:0000259" key="6">
    <source>
        <dbReference type="Pfam" id="PF17188"/>
    </source>
</evidence>
<evidence type="ECO:0000256" key="3">
    <source>
        <dbReference type="ARBA" id="ARBA00022729"/>
    </source>
</evidence>
<dbReference type="Proteomes" id="UP000483432">
    <property type="component" value="Unassembled WGS sequence"/>
</dbReference>
<organism evidence="7 8">
    <name type="scientific">Sulfuriferula multivorans</name>
    <dbReference type="NCBI Taxonomy" id="1559896"/>
    <lineage>
        <taxon>Bacteria</taxon>
        <taxon>Pseudomonadati</taxon>
        <taxon>Pseudomonadota</taxon>
        <taxon>Betaproteobacteria</taxon>
        <taxon>Nitrosomonadales</taxon>
        <taxon>Sulfuricellaceae</taxon>
        <taxon>Sulfuriferula</taxon>
    </lineage>
</organism>
<dbReference type="AlphaFoldDB" id="A0A7C9KY18"/>
<evidence type="ECO:0000256" key="4">
    <source>
        <dbReference type="ARBA" id="ARBA00022764"/>
    </source>
</evidence>
<dbReference type="GO" id="GO:0030288">
    <property type="term" value="C:outer membrane-bounded periplasmic space"/>
    <property type="evidence" value="ECO:0007669"/>
    <property type="project" value="TreeGrafter"/>
</dbReference>
<gene>
    <name evidence="7" type="ORF">GZ085_04815</name>
</gene>
<accession>A0A7C9KY18</accession>
<dbReference type="GO" id="GO:0032885">
    <property type="term" value="P:regulation of polysaccharide biosynthetic process"/>
    <property type="evidence" value="ECO:0007669"/>
    <property type="project" value="TreeGrafter"/>
</dbReference>
<name>A0A7C9KY18_9PROT</name>
<feature type="domain" description="MucB/RseB C-terminal" evidence="6">
    <location>
        <begin position="228"/>
        <end position="313"/>
    </location>
</feature>
<comment type="subcellular location">
    <subcellularLocation>
        <location evidence="1">Periplasm</location>
    </subcellularLocation>
</comment>
<dbReference type="Pfam" id="PF17188">
    <property type="entry name" value="MucB_RseB_C"/>
    <property type="match status" value="1"/>
</dbReference>
<keyword evidence="3" id="KW-0732">Signal</keyword>
<dbReference type="SUPFAM" id="SSF89392">
    <property type="entry name" value="Prokaryotic lipoproteins and lipoprotein localization factors"/>
    <property type="match status" value="1"/>
</dbReference>